<comment type="caution">
    <text evidence="2">The sequence shown here is derived from an EMBL/GenBank/DDBJ whole genome shotgun (WGS) entry which is preliminary data.</text>
</comment>
<dbReference type="InterPro" id="IPR050490">
    <property type="entry name" value="Bact_solute-bd_prot1"/>
</dbReference>
<dbReference type="SUPFAM" id="SSF53850">
    <property type="entry name" value="Periplasmic binding protein-like II"/>
    <property type="match status" value="1"/>
</dbReference>
<dbReference type="Pfam" id="PF01547">
    <property type="entry name" value="SBP_bac_1"/>
    <property type="match status" value="1"/>
</dbReference>
<name>A0ABP5DGW5_9MICO</name>
<reference evidence="3" key="1">
    <citation type="journal article" date="2019" name="Int. J. Syst. Evol. Microbiol.">
        <title>The Global Catalogue of Microorganisms (GCM) 10K type strain sequencing project: providing services to taxonomists for standard genome sequencing and annotation.</title>
        <authorList>
            <consortium name="The Broad Institute Genomics Platform"/>
            <consortium name="The Broad Institute Genome Sequencing Center for Infectious Disease"/>
            <person name="Wu L."/>
            <person name="Ma J."/>
        </authorList>
    </citation>
    <scope>NUCLEOTIDE SEQUENCE [LARGE SCALE GENOMIC DNA]</scope>
    <source>
        <strain evidence="3">JCM 14902</strain>
    </source>
</reference>
<dbReference type="Proteomes" id="UP001500326">
    <property type="component" value="Unassembled WGS sequence"/>
</dbReference>
<dbReference type="PANTHER" id="PTHR43649">
    <property type="entry name" value="ARABINOSE-BINDING PROTEIN-RELATED"/>
    <property type="match status" value="1"/>
</dbReference>
<gene>
    <name evidence="2" type="ORF">GCM10009777_09080</name>
</gene>
<feature type="signal peptide" evidence="1">
    <location>
        <begin position="1"/>
        <end position="26"/>
    </location>
</feature>
<sequence length="423" mass="45887">MSGTSRRNTRALAAGLALVLAGGALAGCSGSGGGDTLRFVFSKREAIPYMTELVQEYNSSQDEVNVVMDTSGVDSFSAAFVRGDPPDIALANYNQETARFIQRCAMSDLSDTAAAQSVREDLTPFMDQFGVCPGRTSAIPYSIMGAAVIYNKEIFEQNDLDVPETWDELIDVCETLQAAGVTPFYATFADNWTIGQGWYDYTVGGMIDTVAFFDALAEEGANVGPNSAVSFQKDQAEPVDKMLELAQYVNPDAASRFYGDGNTAMANGEAAMYLQGPWAFGEIAKAAPDLDLGMFPLPVTDDPGDLKARINMDLAAWIPEGSRHQEAARAFLEYLYQPEIIQGYNESQLGFTPTRDAPPVSDDRIVGLQEYIDAGDVYQGSTTLVPRAIPIMNYTQAIILGSDPQRILSNIDADYARLAFRQQ</sequence>
<keyword evidence="3" id="KW-1185">Reference proteome</keyword>
<dbReference type="InterPro" id="IPR006059">
    <property type="entry name" value="SBP"/>
</dbReference>
<dbReference type="RefSeq" id="WP_425561327.1">
    <property type="nucleotide sequence ID" value="NZ_BAAAOH010000001.1"/>
</dbReference>
<evidence type="ECO:0000256" key="1">
    <source>
        <dbReference type="SAM" id="SignalP"/>
    </source>
</evidence>
<dbReference type="EMBL" id="BAAAOH010000001">
    <property type="protein sequence ID" value="GAA1978133.1"/>
    <property type="molecule type" value="Genomic_DNA"/>
</dbReference>
<dbReference type="PROSITE" id="PS51257">
    <property type="entry name" value="PROKAR_LIPOPROTEIN"/>
    <property type="match status" value="1"/>
</dbReference>
<protein>
    <submittedName>
        <fullName evidence="2">Extracellular solute-binding protein</fullName>
    </submittedName>
</protein>
<evidence type="ECO:0000313" key="3">
    <source>
        <dbReference type="Proteomes" id="UP001500326"/>
    </source>
</evidence>
<accession>A0ABP5DGW5</accession>
<evidence type="ECO:0000313" key="2">
    <source>
        <dbReference type="EMBL" id="GAA1978133.1"/>
    </source>
</evidence>
<keyword evidence="1" id="KW-0732">Signal</keyword>
<proteinExistence type="predicted"/>
<feature type="chain" id="PRO_5045085537" evidence="1">
    <location>
        <begin position="27"/>
        <end position="423"/>
    </location>
</feature>
<dbReference type="Gene3D" id="3.40.190.10">
    <property type="entry name" value="Periplasmic binding protein-like II"/>
    <property type="match status" value="2"/>
</dbReference>
<organism evidence="2 3">
    <name type="scientific">Microbacterium pumilum</name>
    <dbReference type="NCBI Taxonomy" id="344165"/>
    <lineage>
        <taxon>Bacteria</taxon>
        <taxon>Bacillati</taxon>
        <taxon>Actinomycetota</taxon>
        <taxon>Actinomycetes</taxon>
        <taxon>Micrococcales</taxon>
        <taxon>Microbacteriaceae</taxon>
        <taxon>Microbacterium</taxon>
    </lineage>
</organism>